<protein>
    <submittedName>
        <fullName evidence="2">Uncharacterized protein</fullName>
    </submittedName>
</protein>
<dbReference type="EMBL" id="MU167285">
    <property type="protein sequence ID" value="KAG0144979.1"/>
    <property type="molecule type" value="Genomic_DNA"/>
</dbReference>
<dbReference type="Proteomes" id="UP000886653">
    <property type="component" value="Unassembled WGS sequence"/>
</dbReference>
<evidence type="ECO:0000313" key="2">
    <source>
        <dbReference type="EMBL" id="KAG0144979.1"/>
    </source>
</evidence>
<evidence type="ECO:0000313" key="3">
    <source>
        <dbReference type="Proteomes" id="UP000886653"/>
    </source>
</evidence>
<keyword evidence="1" id="KW-1133">Transmembrane helix</keyword>
<keyword evidence="1" id="KW-0472">Membrane</keyword>
<comment type="caution">
    <text evidence="2">The sequence shown here is derived from an EMBL/GenBank/DDBJ whole genome shotgun (WGS) entry which is preliminary data.</text>
</comment>
<keyword evidence="1" id="KW-0812">Transmembrane</keyword>
<organism evidence="2 3">
    <name type="scientific">Cronartium quercuum f. sp. fusiforme G11</name>
    <dbReference type="NCBI Taxonomy" id="708437"/>
    <lineage>
        <taxon>Eukaryota</taxon>
        <taxon>Fungi</taxon>
        <taxon>Dikarya</taxon>
        <taxon>Basidiomycota</taxon>
        <taxon>Pucciniomycotina</taxon>
        <taxon>Pucciniomycetes</taxon>
        <taxon>Pucciniales</taxon>
        <taxon>Coleosporiaceae</taxon>
        <taxon>Cronartium</taxon>
    </lineage>
</organism>
<dbReference type="AlphaFoldDB" id="A0A9P6NIY3"/>
<name>A0A9P6NIY3_9BASI</name>
<keyword evidence="3" id="KW-1185">Reference proteome</keyword>
<reference evidence="2" key="1">
    <citation type="submission" date="2013-11" db="EMBL/GenBank/DDBJ databases">
        <title>Genome sequence of the fusiform rust pathogen reveals effectors for host alternation and coevolution with pine.</title>
        <authorList>
            <consortium name="DOE Joint Genome Institute"/>
            <person name="Smith K."/>
            <person name="Pendleton A."/>
            <person name="Kubisiak T."/>
            <person name="Anderson C."/>
            <person name="Salamov A."/>
            <person name="Aerts A."/>
            <person name="Riley R."/>
            <person name="Clum A."/>
            <person name="Lindquist E."/>
            <person name="Ence D."/>
            <person name="Campbell M."/>
            <person name="Kronenberg Z."/>
            <person name="Feau N."/>
            <person name="Dhillon B."/>
            <person name="Hamelin R."/>
            <person name="Burleigh J."/>
            <person name="Smith J."/>
            <person name="Yandell M."/>
            <person name="Nelson C."/>
            <person name="Grigoriev I."/>
            <person name="Davis J."/>
        </authorList>
    </citation>
    <scope>NUCLEOTIDE SEQUENCE</scope>
    <source>
        <strain evidence="2">G11</strain>
    </source>
</reference>
<evidence type="ECO:0000256" key="1">
    <source>
        <dbReference type="SAM" id="Phobius"/>
    </source>
</evidence>
<accession>A0A9P6NIY3</accession>
<gene>
    <name evidence="2" type="ORF">CROQUDRAFT_594169</name>
</gene>
<proteinExistence type="predicted"/>
<sequence length="75" mass="8923">MTLFDFRGVSLLRLIYHNSSPQSLCLFFLIVEIDIRLPQRIVYLYVLGIYMSKLHVCIAHILFAERSSRWVYKQS</sequence>
<feature type="transmembrane region" description="Helical" evidence="1">
    <location>
        <begin position="42"/>
        <end position="63"/>
    </location>
</feature>